<proteinExistence type="predicted"/>
<sequence length="59" mass="6639">MKTLLGATAAKKKLKRDLGIYQVTRVLNAPKNAKRRAKRAMGFESSAAKFVRFIAKLFK</sequence>
<comment type="caution">
    <text evidence="1">The sequence shown here is derived from an EMBL/GenBank/DDBJ whole genome shotgun (WGS) entry which is preliminary data.</text>
</comment>
<reference evidence="1 2" key="1">
    <citation type="submission" date="2024-04" db="EMBL/GenBank/DDBJ databases">
        <title>Draft genome sequence of Pseudoxanthomonas putridarboris WD12.</title>
        <authorList>
            <person name="Oh J."/>
        </authorList>
    </citation>
    <scope>NUCLEOTIDE SEQUENCE [LARGE SCALE GENOMIC DNA]</scope>
    <source>
        <strain evidence="1 2">WD12</strain>
    </source>
</reference>
<gene>
    <name evidence="1" type="ORF">AAD027_01630</name>
</gene>
<name>A0ABU9IWQ1_9GAMM</name>
<dbReference type="EMBL" id="JBBWWT010000001">
    <property type="protein sequence ID" value="MEL1263076.1"/>
    <property type="molecule type" value="Genomic_DNA"/>
</dbReference>
<organism evidence="1 2">
    <name type="scientific">Pseudoxanthomonas putridarboris</name>
    <dbReference type="NCBI Taxonomy" id="752605"/>
    <lineage>
        <taxon>Bacteria</taxon>
        <taxon>Pseudomonadati</taxon>
        <taxon>Pseudomonadota</taxon>
        <taxon>Gammaproteobacteria</taxon>
        <taxon>Lysobacterales</taxon>
        <taxon>Lysobacteraceae</taxon>
        <taxon>Pseudoxanthomonas</taxon>
    </lineage>
</organism>
<protein>
    <submittedName>
        <fullName evidence="1">Uncharacterized protein</fullName>
    </submittedName>
</protein>
<evidence type="ECO:0000313" key="2">
    <source>
        <dbReference type="Proteomes" id="UP001459204"/>
    </source>
</evidence>
<dbReference type="RefSeq" id="WP_341724272.1">
    <property type="nucleotide sequence ID" value="NZ_JBBWWT010000001.1"/>
</dbReference>
<evidence type="ECO:0000313" key="1">
    <source>
        <dbReference type="EMBL" id="MEL1263076.1"/>
    </source>
</evidence>
<dbReference type="Proteomes" id="UP001459204">
    <property type="component" value="Unassembled WGS sequence"/>
</dbReference>
<keyword evidence="2" id="KW-1185">Reference proteome</keyword>
<accession>A0ABU9IWQ1</accession>